<dbReference type="AlphaFoldDB" id="A0A417XZH1"/>
<dbReference type="CDD" id="cd06558">
    <property type="entry name" value="crotonase-like"/>
    <property type="match status" value="1"/>
</dbReference>
<organism evidence="1 2">
    <name type="scientific">Nocardioides immobilis</name>
    <dbReference type="NCBI Taxonomy" id="2049295"/>
    <lineage>
        <taxon>Bacteria</taxon>
        <taxon>Bacillati</taxon>
        <taxon>Actinomycetota</taxon>
        <taxon>Actinomycetes</taxon>
        <taxon>Propionibacteriales</taxon>
        <taxon>Nocardioidaceae</taxon>
        <taxon>Nocardioides</taxon>
    </lineage>
</organism>
<keyword evidence="2" id="KW-1185">Reference proteome</keyword>
<protein>
    <submittedName>
        <fullName evidence="1">Enoyl-CoA hydratase/isomerase family protein</fullName>
    </submittedName>
</protein>
<dbReference type="Pfam" id="PF00378">
    <property type="entry name" value="ECH_1"/>
    <property type="match status" value="1"/>
</dbReference>
<comment type="caution">
    <text evidence="1">The sequence shown here is derived from an EMBL/GenBank/DDBJ whole genome shotgun (WGS) entry which is preliminary data.</text>
</comment>
<proteinExistence type="predicted"/>
<dbReference type="EMBL" id="QXGH01000022">
    <property type="protein sequence ID" value="RHW25755.1"/>
    <property type="molecule type" value="Genomic_DNA"/>
</dbReference>
<dbReference type="Gene3D" id="3.90.226.10">
    <property type="entry name" value="2-enoyl-CoA Hydratase, Chain A, domain 1"/>
    <property type="match status" value="1"/>
</dbReference>
<sequence>MNAVTVELAVELERALRTADADPDVRVVLIRGAGGNFCAGGDFDEVQRLRAAGAASLRGLFDAFGAACSAVGEIRPPVVAAVEGVAMAGGFELMQACDVVLVRHDARISDNHVNFGMVPGGGGSQRLPRLVGRQRALGLLLGGDRISGVEAVEWGLAYRSFACDSFDDEVESFVRRLGGRRPDAVATIKRLVRDHGEDDLASALLAERGAVVSHISGEAGSASVTAFTHRKESS</sequence>
<dbReference type="Proteomes" id="UP000283644">
    <property type="component" value="Unassembled WGS sequence"/>
</dbReference>
<accession>A0A417XZH1</accession>
<dbReference type="GO" id="GO:0016853">
    <property type="term" value="F:isomerase activity"/>
    <property type="evidence" value="ECO:0007669"/>
    <property type="project" value="UniProtKB-KW"/>
</dbReference>
<dbReference type="PANTHER" id="PTHR43459">
    <property type="entry name" value="ENOYL-COA HYDRATASE"/>
    <property type="match status" value="1"/>
</dbReference>
<dbReference type="SUPFAM" id="SSF52096">
    <property type="entry name" value="ClpP/crotonase"/>
    <property type="match status" value="1"/>
</dbReference>
<dbReference type="InterPro" id="IPR001753">
    <property type="entry name" value="Enoyl-CoA_hydra/iso"/>
</dbReference>
<dbReference type="PANTHER" id="PTHR43459:SF1">
    <property type="entry name" value="EG:BACN32G11.4 PROTEIN"/>
    <property type="match status" value="1"/>
</dbReference>
<gene>
    <name evidence="1" type="ORF">D0Z08_18240</name>
</gene>
<dbReference type="OrthoDB" id="8452484at2"/>
<reference evidence="1 2" key="1">
    <citation type="submission" date="2018-09" db="EMBL/GenBank/DDBJ databases">
        <title>Genome sequencing of Nocardioides immobilis CCTCC AB 2017083 for comparison to Nocardioides silvaticus.</title>
        <authorList>
            <person name="Li C."/>
            <person name="Wang G."/>
        </authorList>
    </citation>
    <scope>NUCLEOTIDE SEQUENCE [LARGE SCALE GENOMIC DNA]</scope>
    <source>
        <strain evidence="1 2">CCTCC AB 2017083</strain>
    </source>
</reference>
<dbReference type="InterPro" id="IPR029045">
    <property type="entry name" value="ClpP/crotonase-like_dom_sf"/>
</dbReference>
<evidence type="ECO:0000313" key="1">
    <source>
        <dbReference type="EMBL" id="RHW25755.1"/>
    </source>
</evidence>
<keyword evidence="1" id="KW-0413">Isomerase</keyword>
<name>A0A417XZH1_9ACTN</name>
<evidence type="ECO:0000313" key="2">
    <source>
        <dbReference type="Proteomes" id="UP000283644"/>
    </source>
</evidence>